<evidence type="ECO:0000256" key="7">
    <source>
        <dbReference type="ARBA" id="ARBA00023136"/>
    </source>
</evidence>
<feature type="non-terminal residue" evidence="9">
    <location>
        <position position="429"/>
    </location>
</feature>
<feature type="transmembrane region" description="Helical" evidence="8">
    <location>
        <begin position="119"/>
        <end position="137"/>
    </location>
</feature>
<organism evidence="9 10">
    <name type="scientific">Candidatus Roizmanbacteria bacterium CG_4_9_14_0_8_um_filter_34_12</name>
    <dbReference type="NCBI Taxonomy" id="1974840"/>
    <lineage>
        <taxon>Bacteria</taxon>
        <taxon>Candidatus Roizmaniibacteriota</taxon>
    </lineage>
</organism>
<evidence type="ECO:0000256" key="6">
    <source>
        <dbReference type="ARBA" id="ARBA00022989"/>
    </source>
</evidence>
<evidence type="ECO:0000256" key="4">
    <source>
        <dbReference type="ARBA" id="ARBA00022679"/>
    </source>
</evidence>
<dbReference type="Proteomes" id="UP000229706">
    <property type="component" value="Unassembled WGS sequence"/>
</dbReference>
<sequence>MNFVTWLFTNTPLKFFVQSFWRDEAFTYLLSIKSIPVITNLTAQDFNPPLYYWLMHFWIKLFGKSEIILRLPSLIFFCATVYIAYLILIEVFKINWKIVFVLLIAFILNPSLHYYAFETRMYSMMVFFITLSYYALFKKQWRLYTFTVIFGLYTHYFAFFAIVAQLTGEWLVKKDYKIMRELFHRIVYIALIYLPWIVYLVISHDLPPQSFWITSPNLSTWINLPTIIYSGFERELNLKVSLWLFNIVMSSFILMNLIIFRKKAIIKKNSLTEQSIITHLCLWTFLSPLILLIISFFYPIFLPRYFLYCTVGLLLLIIKLTNHSPKLLTLVLLIVSIISTNQYIHQQVTIRTKFNLRKTITSIKKISRPSDLLFVDHEFNYHVAQYYFPANRVFILGKTYEEIPVYVGKILIPKSAIATQIPIYPDRAF</sequence>
<keyword evidence="7 8" id="KW-0472">Membrane</keyword>
<dbReference type="PANTHER" id="PTHR33908">
    <property type="entry name" value="MANNOSYLTRANSFERASE YKCB-RELATED"/>
    <property type="match status" value="1"/>
</dbReference>
<name>A0A2M8DB68_9BACT</name>
<feature type="transmembrane region" description="Helical" evidence="8">
    <location>
        <begin position="94"/>
        <end position="112"/>
    </location>
</feature>
<evidence type="ECO:0000256" key="1">
    <source>
        <dbReference type="ARBA" id="ARBA00004651"/>
    </source>
</evidence>
<gene>
    <name evidence="9" type="ORF">CO083_06055</name>
</gene>
<protein>
    <submittedName>
        <fullName evidence="9">Uncharacterized protein</fullName>
    </submittedName>
</protein>
<evidence type="ECO:0000313" key="9">
    <source>
        <dbReference type="EMBL" id="PJB87622.1"/>
    </source>
</evidence>
<evidence type="ECO:0000256" key="8">
    <source>
        <dbReference type="SAM" id="Phobius"/>
    </source>
</evidence>
<feature type="transmembrane region" description="Helical" evidence="8">
    <location>
        <begin position="67"/>
        <end position="88"/>
    </location>
</feature>
<keyword evidence="6 8" id="KW-1133">Transmembrane helix</keyword>
<accession>A0A2M8DB68</accession>
<feature type="transmembrane region" description="Helical" evidence="8">
    <location>
        <begin position="185"/>
        <end position="202"/>
    </location>
</feature>
<comment type="caution">
    <text evidence="9">The sequence shown here is derived from an EMBL/GenBank/DDBJ whole genome shotgun (WGS) entry which is preliminary data.</text>
</comment>
<dbReference type="InterPro" id="IPR050297">
    <property type="entry name" value="LipidA_mod_glycosyltrf_83"/>
</dbReference>
<keyword evidence="3" id="KW-0328">Glycosyltransferase</keyword>
<keyword evidence="4" id="KW-0808">Transferase</keyword>
<feature type="transmembrane region" description="Helical" evidence="8">
    <location>
        <begin position="280"/>
        <end position="299"/>
    </location>
</feature>
<dbReference type="GO" id="GO:0005886">
    <property type="term" value="C:plasma membrane"/>
    <property type="evidence" value="ECO:0007669"/>
    <property type="project" value="UniProtKB-SubCell"/>
</dbReference>
<dbReference type="GO" id="GO:0016763">
    <property type="term" value="F:pentosyltransferase activity"/>
    <property type="evidence" value="ECO:0007669"/>
    <property type="project" value="TreeGrafter"/>
</dbReference>
<dbReference type="PANTHER" id="PTHR33908:SF11">
    <property type="entry name" value="MEMBRANE PROTEIN"/>
    <property type="match status" value="1"/>
</dbReference>
<reference evidence="10" key="1">
    <citation type="submission" date="2017-09" db="EMBL/GenBank/DDBJ databases">
        <title>Depth-based differentiation of microbial function through sediment-hosted aquifers and enrichment of novel symbionts in the deep terrestrial subsurface.</title>
        <authorList>
            <person name="Probst A.J."/>
            <person name="Ladd B."/>
            <person name="Jarett J.K."/>
            <person name="Geller-Mcgrath D.E."/>
            <person name="Sieber C.M.K."/>
            <person name="Emerson J.B."/>
            <person name="Anantharaman K."/>
            <person name="Thomas B.C."/>
            <person name="Malmstrom R."/>
            <person name="Stieglmeier M."/>
            <person name="Klingl A."/>
            <person name="Woyke T."/>
            <person name="Ryan C.M."/>
            <person name="Banfield J.F."/>
        </authorList>
    </citation>
    <scope>NUCLEOTIDE SEQUENCE [LARGE SCALE GENOMIC DNA]</scope>
</reference>
<keyword evidence="2" id="KW-1003">Cell membrane</keyword>
<dbReference type="GO" id="GO:0009103">
    <property type="term" value="P:lipopolysaccharide biosynthetic process"/>
    <property type="evidence" value="ECO:0007669"/>
    <property type="project" value="UniProtKB-ARBA"/>
</dbReference>
<feature type="transmembrane region" description="Helical" evidence="8">
    <location>
        <begin position="143"/>
        <end position="164"/>
    </location>
</feature>
<evidence type="ECO:0000256" key="5">
    <source>
        <dbReference type="ARBA" id="ARBA00022692"/>
    </source>
</evidence>
<evidence type="ECO:0000313" key="10">
    <source>
        <dbReference type="Proteomes" id="UP000229706"/>
    </source>
</evidence>
<evidence type="ECO:0000256" key="2">
    <source>
        <dbReference type="ARBA" id="ARBA00022475"/>
    </source>
</evidence>
<evidence type="ECO:0000256" key="3">
    <source>
        <dbReference type="ARBA" id="ARBA00022676"/>
    </source>
</evidence>
<feature type="transmembrane region" description="Helical" evidence="8">
    <location>
        <begin position="327"/>
        <end position="344"/>
    </location>
</feature>
<keyword evidence="5 8" id="KW-0812">Transmembrane</keyword>
<feature type="transmembrane region" description="Helical" evidence="8">
    <location>
        <begin position="240"/>
        <end position="259"/>
    </location>
</feature>
<proteinExistence type="predicted"/>
<dbReference type="EMBL" id="PFTH01000219">
    <property type="protein sequence ID" value="PJB87622.1"/>
    <property type="molecule type" value="Genomic_DNA"/>
</dbReference>
<comment type="subcellular location">
    <subcellularLocation>
        <location evidence="1">Cell membrane</location>
        <topology evidence="1">Multi-pass membrane protein</topology>
    </subcellularLocation>
</comment>
<dbReference type="AlphaFoldDB" id="A0A2M8DB68"/>